<dbReference type="AlphaFoldDB" id="A0A8J2KUE2"/>
<reference evidence="2" key="1">
    <citation type="submission" date="2021-06" db="EMBL/GenBank/DDBJ databases">
        <authorList>
            <person name="Hodson N. C."/>
            <person name="Mongue J. A."/>
            <person name="Jaron S. K."/>
        </authorList>
    </citation>
    <scope>NUCLEOTIDE SEQUENCE</scope>
</reference>
<sequence length="225" mass="26359">MKSTCILQPLDDIDRDIKKSLQQKAEKLKVYLETYHRDQRRNLTIETFLSENAVSEQDYKQIVRSTIKRPSVFLKRLPDSAFINGYNSNIVRCWQANMDLQFILSPYACAKYIASYLNKPDKVLSRLLKDVMDQFRKENRTLKSKLCGSRLCSICLGDARRQTANEENEIESLYIDHTKVIANNREEFDPKLNNDDKEVVEEILDDSNDDENSEAFPDEEHVYNY</sequence>
<name>A0A8J2KUE2_9HEXA</name>
<dbReference type="Proteomes" id="UP000708208">
    <property type="component" value="Unassembled WGS sequence"/>
</dbReference>
<keyword evidence="3" id="KW-1185">Reference proteome</keyword>
<evidence type="ECO:0000313" key="2">
    <source>
        <dbReference type="EMBL" id="CAG7819906.1"/>
    </source>
</evidence>
<accession>A0A8J2KUE2</accession>
<evidence type="ECO:0000256" key="1">
    <source>
        <dbReference type="SAM" id="MobiDB-lite"/>
    </source>
</evidence>
<organism evidence="2 3">
    <name type="scientific">Allacma fusca</name>
    <dbReference type="NCBI Taxonomy" id="39272"/>
    <lineage>
        <taxon>Eukaryota</taxon>
        <taxon>Metazoa</taxon>
        <taxon>Ecdysozoa</taxon>
        <taxon>Arthropoda</taxon>
        <taxon>Hexapoda</taxon>
        <taxon>Collembola</taxon>
        <taxon>Symphypleona</taxon>
        <taxon>Sminthuridae</taxon>
        <taxon>Allacma</taxon>
    </lineage>
</organism>
<dbReference type="EMBL" id="CAJVCH010462858">
    <property type="protein sequence ID" value="CAG7819906.1"/>
    <property type="molecule type" value="Genomic_DNA"/>
</dbReference>
<feature type="compositionally biased region" description="Acidic residues" evidence="1">
    <location>
        <begin position="204"/>
        <end position="217"/>
    </location>
</feature>
<gene>
    <name evidence="2" type="ORF">AFUS01_LOCUS30324</name>
</gene>
<protein>
    <submittedName>
        <fullName evidence="2">Uncharacterized protein</fullName>
    </submittedName>
</protein>
<feature type="region of interest" description="Disordered" evidence="1">
    <location>
        <begin position="204"/>
        <end position="225"/>
    </location>
</feature>
<comment type="caution">
    <text evidence="2">The sequence shown here is derived from an EMBL/GenBank/DDBJ whole genome shotgun (WGS) entry which is preliminary data.</text>
</comment>
<evidence type="ECO:0000313" key="3">
    <source>
        <dbReference type="Proteomes" id="UP000708208"/>
    </source>
</evidence>
<dbReference type="InterPro" id="IPR051055">
    <property type="entry name" value="PIF1_helicase"/>
</dbReference>
<dbReference type="PANTHER" id="PTHR47642:SF5">
    <property type="entry name" value="ATP-DEPENDENT DNA HELICASE"/>
    <property type="match status" value="1"/>
</dbReference>
<proteinExistence type="predicted"/>
<dbReference type="OrthoDB" id="10036850at2759"/>
<dbReference type="PANTHER" id="PTHR47642">
    <property type="entry name" value="ATP-DEPENDENT DNA HELICASE"/>
    <property type="match status" value="1"/>
</dbReference>